<name>A0A6B9L9H1_9CAUD</name>
<evidence type="ECO:0000313" key="2">
    <source>
        <dbReference type="EMBL" id="QHB38510.1"/>
    </source>
</evidence>
<feature type="transmembrane region" description="Helical" evidence="1">
    <location>
        <begin position="12"/>
        <end position="31"/>
    </location>
</feature>
<organism evidence="2 3">
    <name type="scientific">Flavobacterium phage vB_FspM_lotta8-1</name>
    <dbReference type="NCBI Taxonomy" id="2686242"/>
    <lineage>
        <taxon>Viruses</taxon>
        <taxon>Duplodnaviria</taxon>
        <taxon>Heunggongvirae</taxon>
        <taxon>Uroviricota</taxon>
        <taxon>Caudoviricetes</taxon>
        <taxon>Winoviridae</taxon>
        <taxon>Pippivirus</taxon>
        <taxon>Pippivirus lotta</taxon>
    </lineage>
</organism>
<accession>A0A6B9L9H1</accession>
<keyword evidence="1" id="KW-0472">Membrane</keyword>
<keyword evidence="3" id="KW-1185">Reference proteome</keyword>
<gene>
    <name evidence="2" type="ORF">lotta81_gp052</name>
</gene>
<keyword evidence="1" id="KW-1133">Transmembrane helix</keyword>
<sequence length="119" mass="14062">MIKLLLTKYKFPLIAVALVWGFISFVQYFAISPLNKEIKNLKKEVKIREKLNVQLKAKVSKDSLLLIESDKFILILEEKQKYYNGLSPKIQLKYEQAKTDYYSKSVLDRRRIFTELANE</sequence>
<proteinExistence type="predicted"/>
<dbReference type="EMBL" id="MN812203">
    <property type="protein sequence ID" value="QHB38510.1"/>
    <property type="molecule type" value="Genomic_DNA"/>
</dbReference>
<protein>
    <submittedName>
        <fullName evidence="2">Uncharacterized protein</fullName>
    </submittedName>
</protein>
<keyword evidence="1" id="KW-0812">Transmembrane</keyword>
<evidence type="ECO:0000256" key="1">
    <source>
        <dbReference type="SAM" id="Phobius"/>
    </source>
</evidence>
<evidence type="ECO:0000313" key="3">
    <source>
        <dbReference type="Proteomes" id="UP000464726"/>
    </source>
</evidence>
<reference evidence="2 3" key="1">
    <citation type="journal article" date="2020" name="Viruses">
        <title>Diversity and Host Interactions Among Virulent and Temperate Baltic Sea Flavobacterium Phages.</title>
        <authorList>
            <person name="Nilsson E."/>
            <person name="Bayfield O.W."/>
            <person name="Lundin D."/>
            <person name="Antson A.A."/>
            <person name="Holmfeldt K."/>
        </authorList>
    </citation>
    <scope>NUCLEOTIDE SEQUENCE [LARGE SCALE GENOMIC DNA]</scope>
</reference>
<dbReference type="Proteomes" id="UP000464726">
    <property type="component" value="Segment"/>
</dbReference>